<dbReference type="RefSeq" id="WP_157748480.1">
    <property type="nucleotide sequence ID" value="NZ_JBHSOG010000002.1"/>
</dbReference>
<dbReference type="EMBL" id="JBHSOG010000002">
    <property type="protein sequence ID" value="MFC5767751.1"/>
    <property type="molecule type" value="Genomic_DNA"/>
</dbReference>
<evidence type="ECO:0000313" key="3">
    <source>
        <dbReference type="Proteomes" id="UP001595974"/>
    </source>
</evidence>
<dbReference type="Pfam" id="PF24693">
    <property type="entry name" value="DUF7660"/>
    <property type="match status" value="1"/>
</dbReference>
<feature type="domain" description="DUF7660" evidence="1">
    <location>
        <begin position="14"/>
        <end position="86"/>
    </location>
</feature>
<accession>A0ABW1AKR1</accession>
<gene>
    <name evidence="2" type="ORF">ACFPTN_00020</name>
</gene>
<comment type="caution">
    <text evidence="2">The sequence shown here is derived from an EMBL/GenBank/DDBJ whole genome shotgun (WGS) entry which is preliminary data.</text>
</comment>
<reference evidence="3" key="1">
    <citation type="journal article" date="2019" name="Int. J. Syst. Evol. Microbiol.">
        <title>The Global Catalogue of Microorganisms (GCM) 10K type strain sequencing project: providing services to taxonomists for standard genome sequencing and annotation.</title>
        <authorList>
            <consortium name="The Broad Institute Genomics Platform"/>
            <consortium name="The Broad Institute Genome Sequencing Center for Infectious Disease"/>
            <person name="Wu L."/>
            <person name="Ma J."/>
        </authorList>
    </citation>
    <scope>NUCLEOTIDE SEQUENCE [LARGE SCALE GENOMIC DNA]</scope>
    <source>
        <strain evidence="3">SHR3</strain>
    </source>
</reference>
<keyword evidence="3" id="KW-1185">Reference proteome</keyword>
<evidence type="ECO:0000259" key="1">
    <source>
        <dbReference type="Pfam" id="PF24693"/>
    </source>
</evidence>
<name>A0ABW1AKR1_9RHOO</name>
<evidence type="ECO:0000313" key="2">
    <source>
        <dbReference type="EMBL" id="MFC5767751.1"/>
    </source>
</evidence>
<sequence length="86" mass="10095">MTMDEIRKFESIKSRDEFVAFVNELSKSFRMNPESWENNDIGSYLDALAAWVSDMDGYYLNHKLPVPKRPDWKNVADMLLAARSYE</sequence>
<dbReference type="InterPro" id="IPR056077">
    <property type="entry name" value="DUF7660"/>
</dbReference>
<dbReference type="Proteomes" id="UP001595974">
    <property type="component" value="Unassembled WGS sequence"/>
</dbReference>
<proteinExistence type="predicted"/>
<organism evidence="2 3">
    <name type="scientific">Thauera sinica</name>
    <dbReference type="NCBI Taxonomy" id="2665146"/>
    <lineage>
        <taxon>Bacteria</taxon>
        <taxon>Pseudomonadati</taxon>
        <taxon>Pseudomonadota</taxon>
        <taxon>Betaproteobacteria</taxon>
        <taxon>Rhodocyclales</taxon>
        <taxon>Zoogloeaceae</taxon>
        <taxon>Thauera</taxon>
    </lineage>
</organism>
<protein>
    <recommendedName>
        <fullName evidence="1">DUF7660 domain-containing protein</fullName>
    </recommendedName>
</protein>